<evidence type="ECO:0000313" key="2">
    <source>
        <dbReference type="EMBL" id="CAA9246480.1"/>
    </source>
</evidence>
<evidence type="ECO:0000256" key="1">
    <source>
        <dbReference type="SAM" id="MobiDB-lite"/>
    </source>
</evidence>
<sequence>MSIIYFTGSLKNVAMAANFTKISFIKIVTGGFCCLLFSVGQTLAQTAFTNNAYLRAETKRIRREAAHIKTDYQESHLNPHKASYKKGRSVRKRAKANLANNPAEANNNASNVAPVEFTHKRKARRKTNQ</sequence>
<dbReference type="EMBL" id="CADCTJ010000521">
    <property type="protein sequence ID" value="CAA9246480.1"/>
    <property type="molecule type" value="Genomic_DNA"/>
</dbReference>
<proteinExistence type="predicted"/>
<name>A0A6J4ICL2_9BACT</name>
<protein>
    <submittedName>
        <fullName evidence="2">Uncharacterized protein</fullName>
    </submittedName>
</protein>
<feature type="compositionally biased region" description="Low complexity" evidence="1">
    <location>
        <begin position="99"/>
        <end position="113"/>
    </location>
</feature>
<accession>A0A6J4ICL2</accession>
<dbReference type="AlphaFoldDB" id="A0A6J4ICL2"/>
<reference evidence="2" key="1">
    <citation type="submission" date="2020-02" db="EMBL/GenBank/DDBJ databases">
        <authorList>
            <person name="Meier V. D."/>
        </authorList>
    </citation>
    <scope>NUCLEOTIDE SEQUENCE</scope>
    <source>
        <strain evidence="2">AVDCRST_MAG95</strain>
    </source>
</reference>
<feature type="region of interest" description="Disordered" evidence="1">
    <location>
        <begin position="99"/>
        <end position="129"/>
    </location>
</feature>
<organism evidence="2">
    <name type="scientific">uncultured Adhaeribacter sp</name>
    <dbReference type="NCBI Taxonomy" id="448109"/>
    <lineage>
        <taxon>Bacteria</taxon>
        <taxon>Pseudomonadati</taxon>
        <taxon>Bacteroidota</taxon>
        <taxon>Cytophagia</taxon>
        <taxon>Cytophagales</taxon>
        <taxon>Hymenobacteraceae</taxon>
        <taxon>Adhaeribacter</taxon>
        <taxon>environmental samples</taxon>
    </lineage>
</organism>
<gene>
    <name evidence="2" type="ORF">AVDCRST_MAG95-1666</name>
</gene>
<feature type="compositionally biased region" description="Basic residues" evidence="1">
    <location>
        <begin position="119"/>
        <end position="129"/>
    </location>
</feature>